<protein>
    <submittedName>
        <fullName evidence="1">Uncharacterized protein</fullName>
    </submittedName>
</protein>
<evidence type="ECO:0000313" key="1">
    <source>
        <dbReference type="EMBL" id="MCZ0867193.1"/>
    </source>
</evidence>
<dbReference type="RefSeq" id="WP_268905429.1">
    <property type="nucleotide sequence ID" value="NZ_JAPTGG010000027.1"/>
</dbReference>
<evidence type="ECO:0000313" key="2">
    <source>
        <dbReference type="Proteomes" id="UP001069090"/>
    </source>
</evidence>
<keyword evidence="2" id="KW-1185">Reference proteome</keyword>
<comment type="caution">
    <text evidence="1">The sequence shown here is derived from an EMBL/GenBank/DDBJ whole genome shotgun (WGS) entry which is preliminary data.</text>
</comment>
<accession>A0A9J6RSE1</accession>
<organism evidence="1 2">
    <name type="scientific">Dasania phycosphaerae</name>
    <dbReference type="NCBI Taxonomy" id="2950436"/>
    <lineage>
        <taxon>Bacteria</taxon>
        <taxon>Pseudomonadati</taxon>
        <taxon>Pseudomonadota</taxon>
        <taxon>Gammaproteobacteria</taxon>
        <taxon>Cellvibrionales</taxon>
        <taxon>Spongiibacteraceae</taxon>
        <taxon>Dasania</taxon>
    </lineage>
</organism>
<dbReference type="Proteomes" id="UP001069090">
    <property type="component" value="Unassembled WGS sequence"/>
</dbReference>
<dbReference type="EMBL" id="JAPTGG010000027">
    <property type="protein sequence ID" value="MCZ0867193.1"/>
    <property type="molecule type" value="Genomic_DNA"/>
</dbReference>
<name>A0A9J6RSE1_9GAMM</name>
<dbReference type="AlphaFoldDB" id="A0A9J6RSE1"/>
<gene>
    <name evidence="1" type="ORF">O0V09_18505</name>
</gene>
<reference evidence="1 2" key="1">
    <citation type="submission" date="2022-12" db="EMBL/GenBank/DDBJ databases">
        <title>Dasania phycosphaerae sp. nov., isolated from particulate material of the south coast of Korea.</title>
        <authorList>
            <person name="Jiang Y."/>
        </authorList>
    </citation>
    <scope>NUCLEOTIDE SEQUENCE [LARGE SCALE GENOMIC DNA]</scope>
    <source>
        <strain evidence="1 2">GY-19</strain>
    </source>
</reference>
<proteinExistence type="predicted"/>
<sequence>MTLAFIKQINEYVIEATIEASDEEILDCVGSDGYPSQQDIYQARTVITQAIKEQRQLRLSQQRAAFQVYKQEQEVAQNAPPKRTIPEMLSDIVAAMQNQDKVPEGIILAFREQGQGGSEDDIFEIWKNLVELGLIDPDDTKS</sequence>